<gene>
    <name evidence="10" type="ORF">SAMN06265368_3469</name>
</gene>
<feature type="domain" description="Amidohydrolase-related" evidence="9">
    <location>
        <begin position="52"/>
        <end position="383"/>
    </location>
</feature>
<evidence type="ECO:0000256" key="3">
    <source>
        <dbReference type="ARBA" id="ARBA00022801"/>
    </source>
</evidence>
<name>A0A285PJS4_9HYPH</name>
<keyword evidence="2 8" id="KW-0479">Metal-binding</keyword>
<dbReference type="Proteomes" id="UP000219439">
    <property type="component" value="Unassembled WGS sequence"/>
</dbReference>
<dbReference type="PANTHER" id="PTHR11113">
    <property type="entry name" value="N-ACETYLGLUCOSAMINE-6-PHOSPHATE DEACETYLASE"/>
    <property type="match status" value="1"/>
</dbReference>
<dbReference type="SUPFAM" id="SSF51338">
    <property type="entry name" value="Composite domain of metallo-dependent hydrolases"/>
    <property type="match status" value="1"/>
</dbReference>
<feature type="binding site" evidence="8">
    <location>
        <position position="138"/>
    </location>
    <ligand>
        <name>Zn(2+)</name>
        <dbReference type="ChEBI" id="CHEBI:29105"/>
    </ligand>
</feature>
<dbReference type="GO" id="GO:0046872">
    <property type="term" value="F:metal ion binding"/>
    <property type="evidence" value="ECO:0007669"/>
    <property type="project" value="UniProtKB-KW"/>
</dbReference>
<dbReference type="InterPro" id="IPR006680">
    <property type="entry name" value="Amidohydro-rel"/>
</dbReference>
<proteinExistence type="inferred from homology"/>
<feature type="binding site" evidence="7">
    <location>
        <position position="234"/>
    </location>
    <ligand>
        <name>substrate</name>
    </ligand>
</feature>
<evidence type="ECO:0000259" key="9">
    <source>
        <dbReference type="Pfam" id="PF01979"/>
    </source>
</evidence>
<evidence type="ECO:0000256" key="7">
    <source>
        <dbReference type="PIRSR" id="PIRSR038994-2"/>
    </source>
</evidence>
<dbReference type="InterPro" id="IPR003764">
    <property type="entry name" value="GlcNAc_6-P_deAcase"/>
</dbReference>
<dbReference type="PANTHER" id="PTHR11113:SF14">
    <property type="entry name" value="N-ACETYLGLUCOSAMINE-6-PHOSPHATE DEACETYLASE"/>
    <property type="match status" value="1"/>
</dbReference>
<dbReference type="RefSeq" id="WP_097154716.1">
    <property type="nucleotide sequence ID" value="NZ_OBEL01000004.1"/>
</dbReference>
<dbReference type="InterPro" id="IPR032466">
    <property type="entry name" value="Metal_Hydrolase"/>
</dbReference>
<evidence type="ECO:0000256" key="1">
    <source>
        <dbReference type="ARBA" id="ARBA00010716"/>
    </source>
</evidence>
<evidence type="ECO:0000256" key="4">
    <source>
        <dbReference type="ARBA" id="ARBA00023277"/>
    </source>
</evidence>
<evidence type="ECO:0000256" key="6">
    <source>
        <dbReference type="PIRSR" id="PIRSR038994-1"/>
    </source>
</evidence>
<sequence length="390" mass="41887">MKQLLRRARIFDGKVFHENKALGLIDDQIDAILEEPVNLSDWDEVHDLDGLILCPGFIDVQVNGGGGVMINGQTDLDGLKIMAEAHRAYGTTTMLPTLISDELSAMRHVAVLTKEALALSAEEKGDNSIGSVKGVHFEGPYLNPERKGVHKKEILRGVDEEALALYSDPSLGIRLVTVAPEIAGVDFISALNERNVLTCAGHSAGSFDEITNALKNGLRGFTHLFNAMTPLNSREPGVVGAALHDEESWCGLIVDGYHVHPATLEVAIKAKPKGKMMLVTDAMASVGAKDKSFDLYGQTIVAVDGKCQTKTGTLAGSDLDMIGAVRNCVEMLNLPLSEALRMASLYPAQFMKQGANLGSVGPGLIADLVAFDMQSWNVAHSWIGGQHQKH</sequence>
<dbReference type="CDD" id="cd00854">
    <property type="entry name" value="NagA"/>
    <property type="match status" value="1"/>
</dbReference>
<dbReference type="FunFam" id="3.20.20.140:FF:000004">
    <property type="entry name" value="N-acetylglucosamine-6-phosphate deacetylase"/>
    <property type="match status" value="1"/>
</dbReference>
<comment type="similarity">
    <text evidence="1 5">Belongs to the metallo-dependent hydrolases superfamily. NagA family.</text>
</comment>
<feature type="binding site" evidence="7">
    <location>
        <begin position="226"/>
        <end position="227"/>
    </location>
    <ligand>
        <name>substrate</name>
    </ligand>
</feature>
<dbReference type="Pfam" id="PF01979">
    <property type="entry name" value="Amidohydro_1"/>
    <property type="match status" value="1"/>
</dbReference>
<keyword evidence="11" id="KW-1185">Reference proteome</keyword>
<dbReference type="Gene3D" id="3.20.20.140">
    <property type="entry name" value="Metal-dependent hydrolases"/>
    <property type="match status" value="1"/>
</dbReference>
<keyword evidence="3 5" id="KW-0378">Hydrolase</keyword>
<dbReference type="InterPro" id="IPR011059">
    <property type="entry name" value="Metal-dep_hydrolase_composite"/>
</dbReference>
<feature type="binding site" evidence="7">
    <location>
        <position position="258"/>
    </location>
    <ligand>
        <name>substrate</name>
    </ligand>
</feature>
<protein>
    <submittedName>
        <fullName evidence="10">N-acetylglucosamine-6-phosphate deacetylase</fullName>
    </submittedName>
</protein>
<feature type="binding site" evidence="7">
    <location>
        <position position="149"/>
    </location>
    <ligand>
        <name>substrate</name>
    </ligand>
</feature>
<evidence type="ECO:0000313" key="10">
    <source>
        <dbReference type="EMBL" id="SNZ20366.1"/>
    </source>
</evidence>
<evidence type="ECO:0000256" key="8">
    <source>
        <dbReference type="PIRSR" id="PIRSR038994-3"/>
    </source>
</evidence>
<dbReference type="GO" id="GO:0008448">
    <property type="term" value="F:N-acetylglucosamine-6-phosphate deacetylase activity"/>
    <property type="evidence" value="ECO:0007669"/>
    <property type="project" value="InterPro"/>
</dbReference>
<dbReference type="SUPFAM" id="SSF51556">
    <property type="entry name" value="Metallo-dependent hydrolases"/>
    <property type="match status" value="1"/>
</dbReference>
<feature type="binding site" evidence="8">
    <location>
        <position position="223"/>
    </location>
    <ligand>
        <name>Zn(2+)</name>
        <dbReference type="ChEBI" id="CHEBI:29105"/>
    </ligand>
</feature>
<dbReference type="NCBIfam" id="TIGR00221">
    <property type="entry name" value="nagA"/>
    <property type="match status" value="1"/>
</dbReference>
<feature type="binding site" evidence="8">
    <location>
        <position position="202"/>
    </location>
    <ligand>
        <name>Zn(2+)</name>
        <dbReference type="ChEBI" id="CHEBI:29105"/>
    </ligand>
</feature>
<reference evidence="10 11" key="1">
    <citation type="submission" date="2017-09" db="EMBL/GenBank/DDBJ databases">
        <authorList>
            <person name="Ehlers B."/>
            <person name="Leendertz F.H."/>
        </authorList>
    </citation>
    <scope>NUCLEOTIDE SEQUENCE [LARGE SCALE GENOMIC DNA]</scope>
    <source>
        <strain evidence="10 11">DSM 18289</strain>
    </source>
</reference>
<dbReference type="PIRSF" id="PIRSF038994">
    <property type="entry name" value="NagA"/>
    <property type="match status" value="1"/>
</dbReference>
<comment type="cofactor">
    <cofactor evidence="8">
        <name>a divalent metal cation</name>
        <dbReference type="ChEBI" id="CHEBI:60240"/>
    </cofactor>
    <text evidence="8">Binds 1 divalent metal cation per subunit.</text>
</comment>
<evidence type="ECO:0000256" key="2">
    <source>
        <dbReference type="ARBA" id="ARBA00022723"/>
    </source>
</evidence>
<organism evidence="10 11">
    <name type="scientific">Cohaesibacter gelatinilyticus</name>
    <dbReference type="NCBI Taxonomy" id="372072"/>
    <lineage>
        <taxon>Bacteria</taxon>
        <taxon>Pseudomonadati</taxon>
        <taxon>Pseudomonadota</taxon>
        <taxon>Alphaproteobacteria</taxon>
        <taxon>Hyphomicrobiales</taxon>
        <taxon>Cohaesibacteraceae</taxon>
    </lineage>
</organism>
<feature type="binding site" evidence="7">
    <location>
        <begin position="314"/>
        <end position="316"/>
    </location>
    <ligand>
        <name>substrate</name>
    </ligand>
</feature>
<keyword evidence="4 5" id="KW-0119">Carbohydrate metabolism</keyword>
<dbReference type="Gene3D" id="2.30.40.10">
    <property type="entry name" value="Urease, subunit C, domain 1"/>
    <property type="match status" value="1"/>
</dbReference>
<dbReference type="AlphaFoldDB" id="A0A285PJS4"/>
<feature type="active site" description="Proton donor/acceptor" evidence="6">
    <location>
        <position position="281"/>
    </location>
</feature>
<dbReference type="OrthoDB" id="9776488at2"/>
<dbReference type="EMBL" id="OBEL01000004">
    <property type="protein sequence ID" value="SNZ20366.1"/>
    <property type="molecule type" value="Genomic_DNA"/>
</dbReference>
<dbReference type="GO" id="GO:0006046">
    <property type="term" value="P:N-acetylglucosamine catabolic process"/>
    <property type="evidence" value="ECO:0007669"/>
    <property type="project" value="TreeGrafter"/>
</dbReference>
<evidence type="ECO:0000256" key="5">
    <source>
        <dbReference type="PIRNR" id="PIRNR038994"/>
    </source>
</evidence>
<evidence type="ECO:0000313" key="11">
    <source>
        <dbReference type="Proteomes" id="UP000219439"/>
    </source>
</evidence>
<accession>A0A285PJS4</accession>